<dbReference type="SUPFAM" id="SSF52025">
    <property type="entry name" value="PA domain"/>
    <property type="match status" value="1"/>
</dbReference>
<sequence>MRIILLSTLLLSASISIAQKGDPSTYAGTITAADLKKHLTIIAGPEMEGRNAASEGERKAAAYLESQYKRLGLKPGNGDSYLQNFPLFQDELTEKRLSVNGRVFEWDKDYSIAMQMVNSGSFNYNEVVFAGYGIVDSVTNDYANLNVTGKMVLILEGSPNSSTPANPRAVTPYSTLGKVNTAVSKGAAGVLIVSKSGFPRRNPTNTKGGMSLTKANPSRVNVASVSEDVASALLGRTAKIGVEEMKNLNKGSYKSELKLTAIKKTNELQSANVIAVLPGTDKADEYVFITSHYDHEGIINGEIYYGADDDGSGTVSVVEIAEAFVNAKKKGNGPRRSVVFMNVSGEEKGLLGSRYYSEHPIYPLDKTTVDLNIDMVGRIDPTYKGDSMNYVYVIGDDKLSSDLTPITNEVNQKYFKMELDRRFNDPNDTNRFYYRSDHYNFAAKGVPIIFYFNGTHRDYHRPTDTVDKINFDLMEKRVRLIYHTAWVIAQKDTMLKRDIPLNMPPR</sequence>
<dbReference type="EMBL" id="AP029612">
    <property type="protein sequence ID" value="BFG71282.1"/>
    <property type="molecule type" value="Genomic_DNA"/>
</dbReference>
<dbReference type="PANTHER" id="PTHR12147:SF26">
    <property type="entry name" value="PEPTIDASE M28 DOMAIN-CONTAINING PROTEIN"/>
    <property type="match status" value="1"/>
</dbReference>
<evidence type="ECO:0000259" key="2">
    <source>
        <dbReference type="Pfam" id="PF02225"/>
    </source>
</evidence>
<evidence type="ECO:0000259" key="3">
    <source>
        <dbReference type="Pfam" id="PF04389"/>
    </source>
</evidence>
<dbReference type="GO" id="GO:0008235">
    <property type="term" value="F:metalloexopeptidase activity"/>
    <property type="evidence" value="ECO:0007669"/>
    <property type="project" value="InterPro"/>
</dbReference>
<feature type="chain" id="PRO_5043546353" description="Peptidase M28" evidence="1">
    <location>
        <begin position="21"/>
        <end position="506"/>
    </location>
</feature>
<feature type="domain" description="PA" evidence="2">
    <location>
        <begin position="140"/>
        <end position="233"/>
    </location>
</feature>
<dbReference type="InterPro" id="IPR046450">
    <property type="entry name" value="PA_dom_sf"/>
</dbReference>
<dbReference type="SUPFAM" id="SSF53187">
    <property type="entry name" value="Zn-dependent exopeptidases"/>
    <property type="match status" value="1"/>
</dbReference>
<evidence type="ECO:0000256" key="1">
    <source>
        <dbReference type="SAM" id="SignalP"/>
    </source>
</evidence>
<dbReference type="InterPro" id="IPR018247">
    <property type="entry name" value="EF_Hand_1_Ca_BS"/>
</dbReference>
<gene>
    <name evidence="4" type="ORF">KACHI17_21630</name>
</gene>
<protein>
    <recommendedName>
        <fullName evidence="5">Peptidase M28</fullName>
    </recommendedName>
</protein>
<keyword evidence="1" id="KW-0732">Signal</keyword>
<feature type="domain" description="Peptidase M28" evidence="3">
    <location>
        <begin position="272"/>
        <end position="483"/>
    </location>
</feature>
<feature type="signal peptide" evidence="1">
    <location>
        <begin position="1"/>
        <end position="20"/>
    </location>
</feature>
<dbReference type="RefSeq" id="WP_353548917.1">
    <property type="nucleotide sequence ID" value="NZ_AP029612.1"/>
</dbReference>
<dbReference type="PANTHER" id="PTHR12147">
    <property type="entry name" value="METALLOPEPTIDASE M28 FAMILY MEMBER"/>
    <property type="match status" value="1"/>
</dbReference>
<dbReference type="GO" id="GO:0006508">
    <property type="term" value="P:proteolysis"/>
    <property type="evidence" value="ECO:0007669"/>
    <property type="project" value="InterPro"/>
</dbReference>
<evidence type="ECO:0000313" key="4">
    <source>
        <dbReference type="EMBL" id="BFG71282.1"/>
    </source>
</evidence>
<dbReference type="InterPro" id="IPR003137">
    <property type="entry name" value="PA_domain"/>
</dbReference>
<name>A0AAT9GL94_9BACT</name>
<dbReference type="Gene3D" id="3.40.630.10">
    <property type="entry name" value="Zn peptidases"/>
    <property type="match status" value="1"/>
</dbReference>
<organism evidence="4">
    <name type="scientific">Sediminibacterium sp. KACHI17</name>
    <dbReference type="NCBI Taxonomy" id="1751071"/>
    <lineage>
        <taxon>Bacteria</taxon>
        <taxon>Pseudomonadati</taxon>
        <taxon>Bacteroidota</taxon>
        <taxon>Chitinophagia</taxon>
        <taxon>Chitinophagales</taxon>
        <taxon>Chitinophagaceae</taxon>
        <taxon>Sediminibacterium</taxon>
    </lineage>
</organism>
<evidence type="ECO:0008006" key="5">
    <source>
        <dbReference type="Google" id="ProtNLM"/>
    </source>
</evidence>
<dbReference type="Pfam" id="PF02225">
    <property type="entry name" value="PA"/>
    <property type="match status" value="1"/>
</dbReference>
<dbReference type="PROSITE" id="PS00018">
    <property type="entry name" value="EF_HAND_1"/>
    <property type="match status" value="1"/>
</dbReference>
<dbReference type="AlphaFoldDB" id="A0AAT9GL94"/>
<reference evidence="4" key="1">
    <citation type="submission" date="2024-02" db="EMBL/GenBank/DDBJ databases">
        <title>Sediminibacterium planktonica sp. nov. and Sediminibacterium longus sp. nov., isolated from surface lake and river water.</title>
        <authorList>
            <person name="Watanabe K."/>
            <person name="Takemine S."/>
            <person name="Ishii Y."/>
            <person name="Ogata Y."/>
            <person name="Shindo C."/>
            <person name="Suda W."/>
        </authorList>
    </citation>
    <scope>NUCLEOTIDE SEQUENCE</scope>
    <source>
        <strain evidence="4">KACHI17</strain>
    </source>
</reference>
<dbReference type="Pfam" id="PF04389">
    <property type="entry name" value="Peptidase_M28"/>
    <property type="match status" value="1"/>
</dbReference>
<dbReference type="InterPro" id="IPR007484">
    <property type="entry name" value="Peptidase_M28"/>
</dbReference>
<accession>A0AAT9GL94</accession>
<proteinExistence type="predicted"/>
<dbReference type="Gene3D" id="3.50.30.30">
    <property type="match status" value="1"/>
</dbReference>
<dbReference type="InterPro" id="IPR045175">
    <property type="entry name" value="M28_fam"/>
</dbReference>